<proteinExistence type="predicted"/>
<evidence type="ECO:0008006" key="3">
    <source>
        <dbReference type="Google" id="ProtNLM"/>
    </source>
</evidence>
<evidence type="ECO:0000313" key="1">
    <source>
        <dbReference type="EMBL" id="MCR8828144.1"/>
    </source>
</evidence>
<accession>A0ABT1Z4U0</accession>
<name>A0ABT1Z4U0_9RHOB</name>
<keyword evidence="2" id="KW-1185">Reference proteome</keyword>
<gene>
    <name evidence="1" type="ORF">NTA49_16520</name>
</gene>
<dbReference type="EMBL" id="JANKJG010000016">
    <property type="protein sequence ID" value="MCR8828144.1"/>
    <property type="molecule type" value="Genomic_DNA"/>
</dbReference>
<sequence length="118" mass="12201">MTDAALDDLFQDARAPQMPEGLMLRVLDAGFAAQPAPGATRAPLSRWRRLAAAMGGWQGMGGLVAATCAGFWIGVSPPQYLPDAALSLLGAGAGFETTDMTEVAAYGWVVDEGSDIDG</sequence>
<evidence type="ECO:0000313" key="2">
    <source>
        <dbReference type="Proteomes" id="UP001165396"/>
    </source>
</evidence>
<comment type="caution">
    <text evidence="1">The sequence shown here is derived from an EMBL/GenBank/DDBJ whole genome shotgun (WGS) entry which is preliminary data.</text>
</comment>
<organism evidence="1 2">
    <name type="scientific">Pseudosulfitobacter koreensis</name>
    <dbReference type="NCBI Taxonomy" id="2968472"/>
    <lineage>
        <taxon>Bacteria</taxon>
        <taxon>Pseudomonadati</taxon>
        <taxon>Pseudomonadota</taxon>
        <taxon>Alphaproteobacteria</taxon>
        <taxon>Rhodobacterales</taxon>
        <taxon>Roseobacteraceae</taxon>
        <taxon>Pseudosulfitobacter</taxon>
    </lineage>
</organism>
<dbReference type="Proteomes" id="UP001165396">
    <property type="component" value="Unassembled WGS sequence"/>
</dbReference>
<protein>
    <recommendedName>
        <fullName evidence="3">Dihydroorotate dehydrogenase</fullName>
    </recommendedName>
</protein>
<reference evidence="1" key="1">
    <citation type="submission" date="2022-07" db="EMBL/GenBank/DDBJ databases">
        <title>Pseudosulfitobacter sp. strain AP-MA-4, whole genome sequence.</title>
        <authorList>
            <person name="Jiang Y."/>
        </authorList>
    </citation>
    <scope>NUCLEOTIDE SEQUENCE</scope>
    <source>
        <strain evidence="1">AP-MA-4</strain>
    </source>
</reference>